<protein>
    <submittedName>
        <fullName evidence="6">Acetylornithine aminotransferase</fullName>
        <ecNumber evidence="6">2.6.1.11</ecNumber>
    </submittedName>
</protein>
<dbReference type="PANTHER" id="PTHR11986:SF79">
    <property type="entry name" value="ACETYLORNITHINE AMINOTRANSFERASE, MITOCHONDRIAL"/>
    <property type="match status" value="1"/>
</dbReference>
<dbReference type="Pfam" id="PF00202">
    <property type="entry name" value="Aminotran_3"/>
    <property type="match status" value="1"/>
</dbReference>
<dbReference type="PANTHER" id="PTHR11986">
    <property type="entry name" value="AMINOTRANSFERASE CLASS III"/>
    <property type="match status" value="1"/>
</dbReference>
<dbReference type="GO" id="GO:0003992">
    <property type="term" value="F:N2-acetyl-L-ornithine:2-oxoglutarate 5-aminotransferase activity"/>
    <property type="evidence" value="ECO:0007669"/>
    <property type="project" value="UniProtKB-EC"/>
</dbReference>
<dbReference type="AlphaFoldDB" id="A0A5C5WAN5"/>
<dbReference type="EMBL" id="SIHI01000022">
    <property type="protein sequence ID" value="TWT47918.1"/>
    <property type="molecule type" value="Genomic_DNA"/>
</dbReference>
<evidence type="ECO:0000256" key="1">
    <source>
        <dbReference type="ARBA" id="ARBA00001933"/>
    </source>
</evidence>
<dbReference type="RefSeq" id="WP_146511509.1">
    <property type="nucleotide sequence ID" value="NZ_SIHI01000022.1"/>
</dbReference>
<comment type="caution">
    <text evidence="6">The sequence shown here is derived from an EMBL/GenBank/DDBJ whole genome shotgun (WGS) entry which is preliminary data.</text>
</comment>
<accession>A0A5C5WAN5</accession>
<keyword evidence="2 6" id="KW-0032">Aminotransferase</keyword>
<comment type="cofactor">
    <cofactor evidence="1">
        <name>pyridoxal 5'-phosphate</name>
        <dbReference type="ChEBI" id="CHEBI:597326"/>
    </cofactor>
</comment>
<dbReference type="GO" id="GO:0042802">
    <property type="term" value="F:identical protein binding"/>
    <property type="evidence" value="ECO:0007669"/>
    <property type="project" value="TreeGrafter"/>
</dbReference>
<keyword evidence="4 5" id="KW-0663">Pyridoxal phosphate</keyword>
<dbReference type="Proteomes" id="UP000317243">
    <property type="component" value="Unassembled WGS sequence"/>
</dbReference>
<evidence type="ECO:0000256" key="5">
    <source>
        <dbReference type="RuleBase" id="RU003560"/>
    </source>
</evidence>
<dbReference type="GO" id="GO:0030170">
    <property type="term" value="F:pyridoxal phosphate binding"/>
    <property type="evidence" value="ECO:0007669"/>
    <property type="project" value="InterPro"/>
</dbReference>
<dbReference type="InterPro" id="IPR015422">
    <property type="entry name" value="PyrdxlP-dep_Trfase_small"/>
</dbReference>
<sequence>MPDPTTQAAACFHDERILKARQLIRETISEYREALTRPSPPVDENKLEYEVMLKHFGHLRGGALYYPFLGSGFGNGALVELADGSVKFDMITGIGVHVAGHSNPDLIDMLVQAAISDSVMQGNLQQNLESLKLCNEVVGVARESGSRIRHCFLSTSGATANENALKMMFQAKFPADRILSFENCFAGRTMALAQLTDRPKNRDGLPQNINVDYIPFYDHDDPTGSTERSLAALKKLLSRYPGRHAGMCIELIQGEGGYYSAPREFFLTLIDHLRDHDVPIFFDEVQTFGRTSRLFAFQDLELDEYADVVSIGKMSQVCATLFTEEFKPRPGLVSQTFTGATSAIYAARFIINEFREKNFLGPEGRTMQIHERFAKHLNKLQSKFKKSIHGPWGCGGMIAFSVFDGSPERTKEFLDKLFHAGVIAFPAGQHPTRVRMLPPLLVITDEQIQQVCEIIGDVLNELG</sequence>
<dbReference type="InterPro" id="IPR015424">
    <property type="entry name" value="PyrdxlP-dep_Trfase"/>
</dbReference>
<dbReference type="InterPro" id="IPR015421">
    <property type="entry name" value="PyrdxlP-dep_Trfase_major"/>
</dbReference>
<comment type="similarity">
    <text evidence="5">Belongs to the class-III pyridoxal-phosphate-dependent aminotransferase family.</text>
</comment>
<gene>
    <name evidence="6" type="primary">argD_3</name>
    <name evidence="6" type="ORF">KOR42_41160</name>
</gene>
<evidence type="ECO:0000256" key="3">
    <source>
        <dbReference type="ARBA" id="ARBA00022679"/>
    </source>
</evidence>
<keyword evidence="3 6" id="KW-0808">Transferase</keyword>
<dbReference type="InterPro" id="IPR050103">
    <property type="entry name" value="Class-III_PLP-dep_AT"/>
</dbReference>
<keyword evidence="7" id="KW-1185">Reference proteome</keyword>
<name>A0A5C5WAN5_9PLAN</name>
<dbReference type="EC" id="2.6.1.11" evidence="6"/>
<dbReference type="PIRSF" id="PIRSF000521">
    <property type="entry name" value="Transaminase_4ab_Lys_Orn"/>
    <property type="match status" value="1"/>
</dbReference>
<dbReference type="SUPFAM" id="SSF53383">
    <property type="entry name" value="PLP-dependent transferases"/>
    <property type="match status" value="1"/>
</dbReference>
<dbReference type="Gene3D" id="3.90.1150.10">
    <property type="entry name" value="Aspartate Aminotransferase, domain 1"/>
    <property type="match status" value="1"/>
</dbReference>
<evidence type="ECO:0000313" key="6">
    <source>
        <dbReference type="EMBL" id="TWT47918.1"/>
    </source>
</evidence>
<evidence type="ECO:0000313" key="7">
    <source>
        <dbReference type="Proteomes" id="UP000317243"/>
    </source>
</evidence>
<organism evidence="6 7">
    <name type="scientific">Thalassoglobus neptunius</name>
    <dbReference type="NCBI Taxonomy" id="1938619"/>
    <lineage>
        <taxon>Bacteria</taxon>
        <taxon>Pseudomonadati</taxon>
        <taxon>Planctomycetota</taxon>
        <taxon>Planctomycetia</taxon>
        <taxon>Planctomycetales</taxon>
        <taxon>Planctomycetaceae</taxon>
        <taxon>Thalassoglobus</taxon>
    </lineage>
</organism>
<dbReference type="InterPro" id="IPR005814">
    <property type="entry name" value="Aminotrans_3"/>
</dbReference>
<evidence type="ECO:0000256" key="4">
    <source>
        <dbReference type="ARBA" id="ARBA00022898"/>
    </source>
</evidence>
<evidence type="ECO:0000256" key="2">
    <source>
        <dbReference type="ARBA" id="ARBA00022576"/>
    </source>
</evidence>
<reference evidence="6 7" key="1">
    <citation type="submission" date="2019-02" db="EMBL/GenBank/DDBJ databases">
        <title>Deep-cultivation of Planctomycetes and their phenomic and genomic characterization uncovers novel biology.</title>
        <authorList>
            <person name="Wiegand S."/>
            <person name="Jogler M."/>
            <person name="Boedeker C."/>
            <person name="Pinto D."/>
            <person name="Vollmers J."/>
            <person name="Rivas-Marin E."/>
            <person name="Kohn T."/>
            <person name="Peeters S.H."/>
            <person name="Heuer A."/>
            <person name="Rast P."/>
            <person name="Oberbeckmann S."/>
            <person name="Bunk B."/>
            <person name="Jeske O."/>
            <person name="Meyerdierks A."/>
            <person name="Storesund J.E."/>
            <person name="Kallscheuer N."/>
            <person name="Luecker S."/>
            <person name="Lage O.M."/>
            <person name="Pohl T."/>
            <person name="Merkel B.J."/>
            <person name="Hornburger P."/>
            <person name="Mueller R.-W."/>
            <person name="Bruemmer F."/>
            <person name="Labrenz M."/>
            <person name="Spormann A.M."/>
            <person name="Op Den Camp H."/>
            <person name="Overmann J."/>
            <person name="Amann R."/>
            <person name="Jetten M.S.M."/>
            <person name="Mascher T."/>
            <person name="Medema M.H."/>
            <person name="Devos D.P."/>
            <person name="Kaster A.-K."/>
            <person name="Ovreas L."/>
            <person name="Rohde M."/>
            <person name="Galperin M.Y."/>
            <person name="Jogler C."/>
        </authorList>
    </citation>
    <scope>NUCLEOTIDE SEQUENCE [LARGE SCALE GENOMIC DNA]</scope>
    <source>
        <strain evidence="6 7">KOR42</strain>
    </source>
</reference>
<dbReference type="OrthoDB" id="241503at2"/>
<dbReference type="Gene3D" id="3.40.640.10">
    <property type="entry name" value="Type I PLP-dependent aspartate aminotransferase-like (Major domain)"/>
    <property type="match status" value="1"/>
</dbReference>
<proteinExistence type="inferred from homology"/>